<proteinExistence type="predicted"/>
<dbReference type="EMBL" id="GBRH01258881">
    <property type="protein sequence ID" value="JAD39014.1"/>
    <property type="molecule type" value="Transcribed_RNA"/>
</dbReference>
<reference evidence="1" key="1">
    <citation type="submission" date="2014-09" db="EMBL/GenBank/DDBJ databases">
        <authorList>
            <person name="Magalhaes I.L.F."/>
            <person name="Oliveira U."/>
            <person name="Santos F.R."/>
            <person name="Vidigal T.H.D.A."/>
            <person name="Brescovit A.D."/>
            <person name="Santos A.J."/>
        </authorList>
    </citation>
    <scope>NUCLEOTIDE SEQUENCE</scope>
    <source>
        <tissue evidence="1">Shoot tissue taken approximately 20 cm above the soil surface</tissue>
    </source>
</reference>
<sequence>MVAASLETLQETLSANKLG</sequence>
<evidence type="ECO:0000313" key="1">
    <source>
        <dbReference type="EMBL" id="JAD39014.1"/>
    </source>
</evidence>
<name>A0A0A8ZI12_ARUDO</name>
<organism evidence="1">
    <name type="scientific">Arundo donax</name>
    <name type="common">Giant reed</name>
    <name type="synonym">Donax arundinaceus</name>
    <dbReference type="NCBI Taxonomy" id="35708"/>
    <lineage>
        <taxon>Eukaryota</taxon>
        <taxon>Viridiplantae</taxon>
        <taxon>Streptophyta</taxon>
        <taxon>Embryophyta</taxon>
        <taxon>Tracheophyta</taxon>
        <taxon>Spermatophyta</taxon>
        <taxon>Magnoliopsida</taxon>
        <taxon>Liliopsida</taxon>
        <taxon>Poales</taxon>
        <taxon>Poaceae</taxon>
        <taxon>PACMAD clade</taxon>
        <taxon>Arundinoideae</taxon>
        <taxon>Arundineae</taxon>
        <taxon>Arundo</taxon>
    </lineage>
</organism>
<protein>
    <submittedName>
        <fullName evidence="1">Uncharacterized protein</fullName>
    </submittedName>
</protein>
<dbReference type="AlphaFoldDB" id="A0A0A8ZI12"/>
<reference evidence="1" key="2">
    <citation type="journal article" date="2015" name="Data Brief">
        <title>Shoot transcriptome of the giant reed, Arundo donax.</title>
        <authorList>
            <person name="Barrero R.A."/>
            <person name="Guerrero F.D."/>
            <person name="Moolhuijzen P."/>
            <person name="Goolsby J.A."/>
            <person name="Tidwell J."/>
            <person name="Bellgard S.E."/>
            <person name="Bellgard M.I."/>
        </authorList>
    </citation>
    <scope>NUCLEOTIDE SEQUENCE</scope>
    <source>
        <tissue evidence="1">Shoot tissue taken approximately 20 cm above the soil surface</tissue>
    </source>
</reference>
<accession>A0A0A8ZI12</accession>